<dbReference type="GO" id="GO:0016491">
    <property type="term" value="F:oxidoreductase activity"/>
    <property type="evidence" value="ECO:0007669"/>
    <property type="project" value="UniProtKB-KW"/>
</dbReference>
<keyword evidence="1 5" id="KW-0732">Signal</keyword>
<keyword evidence="3" id="KW-1015">Disulfide bond</keyword>
<evidence type="ECO:0000313" key="7">
    <source>
        <dbReference type="EMBL" id="SCB49157.1"/>
    </source>
</evidence>
<dbReference type="Pfam" id="PF18312">
    <property type="entry name" value="ScsC_N"/>
    <property type="match status" value="1"/>
</dbReference>
<feature type="chain" id="PRO_5008686498" evidence="5">
    <location>
        <begin position="29"/>
        <end position="255"/>
    </location>
</feature>
<dbReference type="RefSeq" id="WP_092576627.1">
    <property type="nucleotide sequence ID" value="NZ_FMAF01000029.1"/>
</dbReference>
<dbReference type="Proteomes" id="UP000199205">
    <property type="component" value="Unassembled WGS sequence"/>
</dbReference>
<proteinExistence type="predicted"/>
<keyword evidence="7" id="KW-0413">Isomerase</keyword>
<dbReference type="SUPFAM" id="SSF52833">
    <property type="entry name" value="Thioredoxin-like"/>
    <property type="match status" value="1"/>
</dbReference>
<evidence type="ECO:0000256" key="5">
    <source>
        <dbReference type="SAM" id="SignalP"/>
    </source>
</evidence>
<dbReference type="AlphaFoldDB" id="A0A1C3XA53"/>
<evidence type="ECO:0000256" key="1">
    <source>
        <dbReference type="ARBA" id="ARBA00022729"/>
    </source>
</evidence>
<evidence type="ECO:0000259" key="6">
    <source>
        <dbReference type="PROSITE" id="PS51352"/>
    </source>
</evidence>
<evidence type="ECO:0000256" key="3">
    <source>
        <dbReference type="ARBA" id="ARBA00023157"/>
    </source>
</evidence>
<dbReference type="OrthoDB" id="9780147at2"/>
<gene>
    <name evidence="7" type="ORF">GA0061101_12970</name>
</gene>
<dbReference type="Pfam" id="PF01323">
    <property type="entry name" value="DSBA"/>
    <property type="match status" value="1"/>
</dbReference>
<dbReference type="PANTHER" id="PTHR13887">
    <property type="entry name" value="GLUTATHIONE S-TRANSFERASE KAPPA"/>
    <property type="match status" value="1"/>
</dbReference>
<name>A0A1C3XA53_9HYPH</name>
<evidence type="ECO:0000256" key="4">
    <source>
        <dbReference type="ARBA" id="ARBA00023284"/>
    </source>
</evidence>
<feature type="domain" description="Thioredoxin" evidence="6">
    <location>
        <begin position="52"/>
        <end position="249"/>
    </location>
</feature>
<dbReference type="CDD" id="cd03023">
    <property type="entry name" value="DsbA_Com1_like"/>
    <property type="match status" value="1"/>
</dbReference>
<dbReference type="PROSITE" id="PS51352">
    <property type="entry name" value="THIOREDOXIN_2"/>
    <property type="match status" value="1"/>
</dbReference>
<dbReference type="PANTHER" id="PTHR13887:SF14">
    <property type="entry name" value="DISULFIDE BOND FORMATION PROTEIN D"/>
    <property type="match status" value="1"/>
</dbReference>
<dbReference type="GO" id="GO:0016853">
    <property type="term" value="F:isomerase activity"/>
    <property type="evidence" value="ECO:0007669"/>
    <property type="project" value="UniProtKB-KW"/>
</dbReference>
<dbReference type="InterPro" id="IPR013766">
    <property type="entry name" value="Thioredoxin_domain"/>
</dbReference>
<feature type="signal peptide" evidence="5">
    <location>
        <begin position="1"/>
        <end position="28"/>
    </location>
</feature>
<dbReference type="InterPro" id="IPR036249">
    <property type="entry name" value="Thioredoxin-like_sf"/>
</dbReference>
<dbReference type="InterPro" id="IPR001853">
    <property type="entry name" value="DSBA-like_thioredoxin_dom"/>
</dbReference>
<keyword evidence="2" id="KW-0560">Oxidoreductase</keyword>
<reference evidence="7 8" key="1">
    <citation type="submission" date="2016-08" db="EMBL/GenBank/DDBJ databases">
        <authorList>
            <person name="Seilhamer J.J."/>
        </authorList>
    </citation>
    <scope>NUCLEOTIDE SEQUENCE [LARGE SCALE GENOMIC DNA]</scope>
    <source>
        <strain evidence="7 8">P1-7</strain>
    </source>
</reference>
<dbReference type="EMBL" id="FMAF01000029">
    <property type="protein sequence ID" value="SCB49157.1"/>
    <property type="molecule type" value="Genomic_DNA"/>
</dbReference>
<organism evidence="7 8">
    <name type="scientific">Rhizobium lusitanum</name>
    <dbReference type="NCBI Taxonomy" id="293958"/>
    <lineage>
        <taxon>Bacteria</taxon>
        <taxon>Pseudomonadati</taxon>
        <taxon>Pseudomonadota</taxon>
        <taxon>Alphaproteobacteria</taxon>
        <taxon>Hyphomicrobiales</taxon>
        <taxon>Rhizobiaceae</taxon>
        <taxon>Rhizobium/Agrobacterium group</taxon>
        <taxon>Rhizobium</taxon>
    </lineage>
</organism>
<protein>
    <submittedName>
        <fullName evidence="7">Protein-disulfide isomerase</fullName>
    </submittedName>
</protein>
<sequence length="255" mass="27556">MTFSFKSLLTVAAIALTASFATIQPAAALDDQQKKEMGEFIKEYLVEHPEVLLDAQAALEKKQEAARLAQSSQVIAQNKDAIFNSKDDVAIGNPKGSITVVEFFDYNCTYCRHALGDMDTLLKQDKDVRFVLKEFPILGADSVAASRVSDAFRKLAPEKYAEFHHTLLSSDGRASEDSAIEVAASLGVKEAAIRAEMAKSPNNDMIKATYQLATDLNVTGTPAYVIGNETISGAIGLEAIQQKIANVRSCGKTTC</sequence>
<keyword evidence="4" id="KW-0676">Redox-active center</keyword>
<dbReference type="InterPro" id="IPR041205">
    <property type="entry name" value="ScsC_N"/>
</dbReference>
<accession>A0A1C3XA53</accession>
<evidence type="ECO:0000256" key="2">
    <source>
        <dbReference type="ARBA" id="ARBA00023002"/>
    </source>
</evidence>
<evidence type="ECO:0000313" key="8">
    <source>
        <dbReference type="Proteomes" id="UP000199205"/>
    </source>
</evidence>
<dbReference type="Gene3D" id="3.40.30.10">
    <property type="entry name" value="Glutaredoxin"/>
    <property type="match status" value="1"/>
</dbReference>